<dbReference type="Proteomes" id="UP001165065">
    <property type="component" value="Unassembled WGS sequence"/>
</dbReference>
<keyword evidence="4" id="KW-0256">Endoplasmic reticulum</keyword>
<evidence type="ECO:0000256" key="9">
    <source>
        <dbReference type="SAM" id="MobiDB-lite"/>
    </source>
</evidence>
<dbReference type="GO" id="GO:0006620">
    <property type="term" value="P:post-translational protein targeting to endoplasmic reticulum membrane"/>
    <property type="evidence" value="ECO:0007669"/>
    <property type="project" value="TreeGrafter"/>
</dbReference>
<keyword evidence="3 10" id="KW-0812">Transmembrane</keyword>
<dbReference type="InterPro" id="IPR035892">
    <property type="entry name" value="C2_domain_sf"/>
</dbReference>
<evidence type="ECO:0000256" key="7">
    <source>
        <dbReference type="ARBA" id="ARBA00023136"/>
    </source>
</evidence>
<feature type="transmembrane region" description="Helical" evidence="10">
    <location>
        <begin position="12"/>
        <end position="30"/>
    </location>
</feature>
<feature type="compositionally biased region" description="Acidic residues" evidence="9">
    <location>
        <begin position="584"/>
        <end position="599"/>
    </location>
</feature>
<evidence type="ECO:0000313" key="12">
    <source>
        <dbReference type="EMBL" id="GMI44949.1"/>
    </source>
</evidence>
<keyword evidence="6 10" id="KW-1133">Transmembrane helix</keyword>
<dbReference type="SUPFAM" id="SSF158702">
    <property type="entry name" value="Sec63 N-terminal domain-like"/>
    <property type="match status" value="1"/>
</dbReference>
<proteinExistence type="predicted"/>
<evidence type="ECO:0000259" key="11">
    <source>
        <dbReference type="PROSITE" id="PS50076"/>
    </source>
</evidence>
<feature type="compositionally biased region" description="Basic and acidic residues" evidence="9">
    <location>
        <begin position="625"/>
        <end position="638"/>
    </location>
</feature>
<reference evidence="13" key="1">
    <citation type="journal article" date="2023" name="Commun. Biol.">
        <title>Genome analysis of Parmales, the sister group of diatoms, reveals the evolutionary specialization of diatoms from phago-mixotrophs to photoautotrophs.</title>
        <authorList>
            <person name="Ban H."/>
            <person name="Sato S."/>
            <person name="Yoshikawa S."/>
            <person name="Yamada K."/>
            <person name="Nakamura Y."/>
            <person name="Ichinomiya M."/>
            <person name="Sato N."/>
            <person name="Blanc-Mathieu R."/>
            <person name="Endo H."/>
            <person name="Kuwata A."/>
            <person name="Ogata H."/>
        </authorList>
    </citation>
    <scope>NUCLEOTIDE SEQUENCE [LARGE SCALE GENOMIC DNA]</scope>
</reference>
<feature type="region of interest" description="Disordered" evidence="9">
    <location>
        <begin position="583"/>
        <end position="638"/>
    </location>
</feature>
<dbReference type="InterPro" id="IPR004179">
    <property type="entry name" value="Sec63-dom"/>
</dbReference>
<dbReference type="Gene3D" id="2.60.40.150">
    <property type="entry name" value="C2 domain"/>
    <property type="match status" value="1"/>
</dbReference>
<dbReference type="SMART" id="SM00271">
    <property type="entry name" value="DnaJ"/>
    <property type="match status" value="1"/>
</dbReference>
<evidence type="ECO:0000256" key="5">
    <source>
        <dbReference type="ARBA" id="ARBA00022927"/>
    </source>
</evidence>
<dbReference type="Gene3D" id="1.10.3380.10">
    <property type="entry name" value="Sec63 N-terminal domain-like domain"/>
    <property type="match status" value="1"/>
</dbReference>
<comment type="subcellular location">
    <subcellularLocation>
        <location evidence="1">Endoplasmic reticulum membrane</location>
        <topology evidence="1">Multi-pass membrane protein</topology>
    </subcellularLocation>
</comment>
<organism evidence="12 13">
    <name type="scientific">Triparma columacea</name>
    <dbReference type="NCBI Taxonomy" id="722753"/>
    <lineage>
        <taxon>Eukaryota</taxon>
        <taxon>Sar</taxon>
        <taxon>Stramenopiles</taxon>
        <taxon>Ochrophyta</taxon>
        <taxon>Bolidophyceae</taxon>
        <taxon>Parmales</taxon>
        <taxon>Triparmaceae</taxon>
        <taxon>Triparma</taxon>
    </lineage>
</organism>
<dbReference type="GO" id="GO:0006614">
    <property type="term" value="P:SRP-dependent cotranslational protein targeting to membrane"/>
    <property type="evidence" value="ECO:0007669"/>
    <property type="project" value="TreeGrafter"/>
</dbReference>
<feature type="compositionally biased region" description="Acidic residues" evidence="9">
    <location>
        <begin position="613"/>
        <end position="624"/>
    </location>
</feature>
<keyword evidence="2" id="KW-0813">Transport</keyword>
<dbReference type="GO" id="GO:0031207">
    <property type="term" value="C:Sec62/Sec63 complex"/>
    <property type="evidence" value="ECO:0007669"/>
    <property type="project" value="TreeGrafter"/>
</dbReference>
<sequence>MGLQYDDSAFYYFLLSSFTLYLVPSYYYTLKALWNYVKPKSEESLGAVARTQEEKKKSAMIKQRAKKDATIFKTSFLVNLFLTAVLTLAAIYLIYNLSQDSEIATFDPYEILGIDRNVDNKGIKSAYRRKSLKYHPDKNPDNPAAEATFMLIAKAYEALTDETAKANWEKYGNPDGKQSLEVSIGLPTFLLDGQWKYVILLSYLFGMVVLVPSVVWFYYSNSSKYGENNVMYKTWAWINHAINEATTTAGMPEVLSGCAEYHELLMPPAEHMDRDKKAMVALEGGLRGFMQRPKYQHILVVKGNYLVHAHCTRTELPEFFQGQLEAVLRGSKNLMKAFVDQCQQRMWMGPAMEVIRFNQMITQGMWLKSTNSQLLQLPNFTKVQVKDAAKVMSGSESIEKFLSLDLDTKTSALSSLTPPQKADVILACDIIPRISVTISTFVEDDEDQKIYANDLITVRVKVDRLNLKEGENAGLVHAPRFPEPRKETWWVILATKDGKIVSIENVAKKEKVFNHDIKFMAPPQGAYDMIVYVVSNDYVGLDKKLPLHFDVADPSLLPKFVPHKEDMELDEEPTMFEQMMAGNIEEDSEDEDSDSDVEDVTSKVKTVKKVKEEDSDSDSDDDDMPVLKKEGAEGKKDQ</sequence>
<dbReference type="GO" id="GO:0003723">
    <property type="term" value="F:RNA binding"/>
    <property type="evidence" value="ECO:0007669"/>
    <property type="project" value="TreeGrafter"/>
</dbReference>
<dbReference type="OrthoDB" id="1734229at2759"/>
<feature type="transmembrane region" description="Helical" evidence="10">
    <location>
        <begin position="197"/>
        <end position="219"/>
    </location>
</feature>
<dbReference type="SUPFAM" id="SSF81296">
    <property type="entry name" value="E set domains"/>
    <property type="match status" value="1"/>
</dbReference>
<evidence type="ECO:0000256" key="3">
    <source>
        <dbReference type="ARBA" id="ARBA00022692"/>
    </source>
</evidence>
<keyword evidence="13" id="KW-1185">Reference proteome</keyword>
<dbReference type="PROSITE" id="PS50076">
    <property type="entry name" value="DNAJ_2"/>
    <property type="match status" value="1"/>
</dbReference>
<dbReference type="InterPro" id="IPR014756">
    <property type="entry name" value="Ig_E-set"/>
</dbReference>
<comment type="caution">
    <text evidence="12">The sequence shown here is derived from an EMBL/GenBank/DDBJ whole genome shotgun (WGS) entry which is preliminary data.</text>
</comment>
<dbReference type="PANTHER" id="PTHR24075:SF0">
    <property type="entry name" value="TRANSLOCATION PROTEIN SEC63 HOMOLOG"/>
    <property type="match status" value="1"/>
</dbReference>
<evidence type="ECO:0000256" key="10">
    <source>
        <dbReference type="SAM" id="Phobius"/>
    </source>
</evidence>
<dbReference type="Pfam" id="PF00226">
    <property type="entry name" value="DnaJ"/>
    <property type="match status" value="1"/>
</dbReference>
<dbReference type="CDD" id="cd06257">
    <property type="entry name" value="DnaJ"/>
    <property type="match status" value="1"/>
</dbReference>
<name>A0A9W7LBX5_9STRA</name>
<dbReference type="InterPro" id="IPR036869">
    <property type="entry name" value="J_dom_sf"/>
</dbReference>
<evidence type="ECO:0000313" key="13">
    <source>
        <dbReference type="Proteomes" id="UP001165065"/>
    </source>
</evidence>
<evidence type="ECO:0000256" key="1">
    <source>
        <dbReference type="ARBA" id="ARBA00004477"/>
    </source>
</evidence>
<keyword evidence="7 10" id="KW-0472">Membrane</keyword>
<dbReference type="EMBL" id="BRYA01000233">
    <property type="protein sequence ID" value="GMI44949.1"/>
    <property type="molecule type" value="Genomic_DNA"/>
</dbReference>
<dbReference type="SMART" id="SM00973">
    <property type="entry name" value="Sec63"/>
    <property type="match status" value="1"/>
</dbReference>
<evidence type="ECO:0000256" key="4">
    <source>
        <dbReference type="ARBA" id="ARBA00022824"/>
    </source>
</evidence>
<dbReference type="GO" id="GO:0008320">
    <property type="term" value="F:protein transmembrane transporter activity"/>
    <property type="evidence" value="ECO:0007669"/>
    <property type="project" value="TreeGrafter"/>
</dbReference>
<dbReference type="PROSITE" id="PS50096">
    <property type="entry name" value="IQ"/>
    <property type="match status" value="1"/>
</dbReference>
<accession>A0A9W7LBX5</accession>
<dbReference type="PRINTS" id="PR00625">
    <property type="entry name" value="JDOMAIN"/>
</dbReference>
<evidence type="ECO:0000256" key="8">
    <source>
        <dbReference type="ARBA" id="ARBA00023186"/>
    </source>
</evidence>
<evidence type="ECO:0000256" key="2">
    <source>
        <dbReference type="ARBA" id="ARBA00022448"/>
    </source>
</evidence>
<keyword evidence="5" id="KW-0653">Protein transport</keyword>
<dbReference type="Gene3D" id="1.10.287.110">
    <property type="entry name" value="DnaJ domain"/>
    <property type="match status" value="1"/>
</dbReference>
<dbReference type="PANTHER" id="PTHR24075">
    <property type="entry name" value="SEC63 DOMAIN-CONTAINING"/>
    <property type="match status" value="1"/>
</dbReference>
<dbReference type="AlphaFoldDB" id="A0A9W7LBX5"/>
<gene>
    <name evidence="12" type="ORF">TrCOL_g8722</name>
</gene>
<dbReference type="Pfam" id="PF02889">
    <property type="entry name" value="Sec63"/>
    <property type="match status" value="1"/>
</dbReference>
<keyword evidence="8" id="KW-0143">Chaperone</keyword>
<dbReference type="SUPFAM" id="SSF46565">
    <property type="entry name" value="Chaperone J-domain"/>
    <property type="match status" value="1"/>
</dbReference>
<feature type="domain" description="J" evidence="11">
    <location>
        <begin position="107"/>
        <end position="172"/>
    </location>
</feature>
<evidence type="ECO:0000256" key="6">
    <source>
        <dbReference type="ARBA" id="ARBA00022989"/>
    </source>
</evidence>
<dbReference type="InterPro" id="IPR001623">
    <property type="entry name" value="DnaJ_domain"/>
</dbReference>
<protein>
    <recommendedName>
        <fullName evidence="11">J domain-containing protein</fullName>
    </recommendedName>
</protein>
<feature type="transmembrane region" description="Helical" evidence="10">
    <location>
        <begin position="76"/>
        <end position="95"/>
    </location>
</feature>